<dbReference type="AlphaFoldDB" id="A0AAW1R590"/>
<name>A0AAW1R590_9CHLO</name>
<keyword evidence="3" id="KW-1185">Reference proteome</keyword>
<reference evidence="2 3" key="1">
    <citation type="journal article" date="2024" name="Nat. Commun.">
        <title>Phylogenomics reveals the evolutionary origins of lichenization in chlorophyte algae.</title>
        <authorList>
            <person name="Puginier C."/>
            <person name="Libourel C."/>
            <person name="Otte J."/>
            <person name="Skaloud P."/>
            <person name="Haon M."/>
            <person name="Grisel S."/>
            <person name="Petersen M."/>
            <person name="Berrin J.G."/>
            <person name="Delaux P.M."/>
            <person name="Dal Grande F."/>
            <person name="Keller J."/>
        </authorList>
    </citation>
    <scope>NUCLEOTIDE SEQUENCE [LARGE SCALE GENOMIC DNA]</scope>
    <source>
        <strain evidence="2 3">SAG 2043</strain>
    </source>
</reference>
<evidence type="ECO:0000256" key="1">
    <source>
        <dbReference type="SAM" id="MobiDB-lite"/>
    </source>
</evidence>
<gene>
    <name evidence="2" type="ORF">WJX72_002921</name>
</gene>
<dbReference type="EMBL" id="JALJOR010000001">
    <property type="protein sequence ID" value="KAK9828937.1"/>
    <property type="molecule type" value="Genomic_DNA"/>
</dbReference>
<comment type="caution">
    <text evidence="2">The sequence shown here is derived from an EMBL/GenBank/DDBJ whole genome shotgun (WGS) entry which is preliminary data.</text>
</comment>
<protein>
    <submittedName>
        <fullName evidence="2">Uncharacterized protein</fullName>
    </submittedName>
</protein>
<feature type="compositionally biased region" description="Low complexity" evidence="1">
    <location>
        <begin position="49"/>
        <end position="62"/>
    </location>
</feature>
<evidence type="ECO:0000313" key="2">
    <source>
        <dbReference type="EMBL" id="KAK9828937.1"/>
    </source>
</evidence>
<accession>A0AAW1R590</accession>
<dbReference type="Proteomes" id="UP001489004">
    <property type="component" value="Unassembled WGS sequence"/>
</dbReference>
<organism evidence="2 3">
    <name type="scientific">[Myrmecia] bisecta</name>
    <dbReference type="NCBI Taxonomy" id="41462"/>
    <lineage>
        <taxon>Eukaryota</taxon>
        <taxon>Viridiplantae</taxon>
        <taxon>Chlorophyta</taxon>
        <taxon>core chlorophytes</taxon>
        <taxon>Trebouxiophyceae</taxon>
        <taxon>Trebouxiales</taxon>
        <taxon>Trebouxiaceae</taxon>
        <taxon>Myrmecia</taxon>
    </lineage>
</organism>
<proteinExistence type="predicted"/>
<evidence type="ECO:0000313" key="3">
    <source>
        <dbReference type="Proteomes" id="UP001489004"/>
    </source>
</evidence>
<feature type="region of interest" description="Disordered" evidence="1">
    <location>
        <begin position="32"/>
        <end position="63"/>
    </location>
</feature>
<sequence>MGAARTSPSSLPRNPISFSDFSLHVGQDAEMDLEPCKASYSSQDRPRSMDSQASSLDSRSSSGADYMSRFAERRWGTSAGSAPVSQSMAIPKGRYSLHQHSMPLMSQTSSPAPTVRRKQQEGKIEGMDYYEFCELIRSSSL</sequence>